<dbReference type="GO" id="GO:0005886">
    <property type="term" value="C:plasma membrane"/>
    <property type="evidence" value="ECO:0007669"/>
    <property type="project" value="InterPro"/>
</dbReference>
<sequence>AGAAGRKRGEGERGRGGGAAGALGPAARLRRLLLRRKLRKSKAAAGRNPSDGGGVALPEAQSRFLAKVGDADADADATTRPAPEACALAGEKRRVAASPKEAARKYLSKITSTLARRRGGKESAMVVLNLGSALPTGKATGRGRSSSMAMAAPAPATPRRGRDGSGQHLQDGIESAIAYCKLSMRAAAATAS</sequence>
<dbReference type="PANTHER" id="PTHR33929">
    <property type="entry name" value="MEMBRANE-ASSOCIATED KINASE REGULATOR 2-RELATED"/>
    <property type="match status" value="1"/>
</dbReference>
<dbReference type="HOGENOM" id="CLU_104379_0_0_1"/>
<keyword evidence="3" id="KW-1185">Reference proteome</keyword>
<reference evidence="2" key="2">
    <citation type="submission" date="2013-04" db="UniProtKB">
        <authorList>
            <consortium name="EnsemblPlants"/>
        </authorList>
    </citation>
    <scope>IDENTIFICATION</scope>
</reference>
<dbReference type="AlphaFoldDB" id="J3M503"/>
<dbReference type="EnsemblPlants" id="OB05G16770.1">
    <property type="protein sequence ID" value="OB05G16770.1"/>
    <property type="gene ID" value="OB05G16770"/>
</dbReference>
<dbReference type="Proteomes" id="UP000006038">
    <property type="component" value="Chromosome 5"/>
</dbReference>
<accession>J3M503</accession>
<feature type="region of interest" description="Disordered" evidence="1">
    <location>
        <begin position="39"/>
        <end position="58"/>
    </location>
</feature>
<feature type="compositionally biased region" description="Low complexity" evidence="1">
    <location>
        <begin position="142"/>
        <end position="158"/>
    </location>
</feature>
<dbReference type="InterPro" id="IPR039619">
    <property type="entry name" value="MAKR2/5"/>
</dbReference>
<protein>
    <submittedName>
        <fullName evidence="2">Uncharacterized protein</fullName>
    </submittedName>
</protein>
<feature type="region of interest" description="Disordered" evidence="1">
    <location>
        <begin position="74"/>
        <end position="101"/>
    </location>
</feature>
<evidence type="ECO:0000313" key="2">
    <source>
        <dbReference type="EnsemblPlants" id="OB05G16770.1"/>
    </source>
</evidence>
<feature type="region of interest" description="Disordered" evidence="1">
    <location>
        <begin position="1"/>
        <end position="23"/>
    </location>
</feature>
<dbReference type="PANTHER" id="PTHR33929:SF1">
    <property type="entry name" value="MEMBRANE-ASSOCIATED KINASE REGULATOR 2-RELATED"/>
    <property type="match status" value="1"/>
</dbReference>
<evidence type="ECO:0000313" key="3">
    <source>
        <dbReference type="Proteomes" id="UP000006038"/>
    </source>
</evidence>
<feature type="region of interest" description="Disordered" evidence="1">
    <location>
        <begin position="137"/>
        <end position="170"/>
    </location>
</feature>
<proteinExistence type="predicted"/>
<dbReference type="OMA" id="YCKLSMR"/>
<evidence type="ECO:0000256" key="1">
    <source>
        <dbReference type="SAM" id="MobiDB-lite"/>
    </source>
</evidence>
<name>J3M503_ORYBR</name>
<reference evidence="2" key="1">
    <citation type="journal article" date="2013" name="Nat. Commun.">
        <title>Whole-genome sequencing of Oryza brachyantha reveals mechanisms underlying Oryza genome evolution.</title>
        <authorList>
            <person name="Chen J."/>
            <person name="Huang Q."/>
            <person name="Gao D."/>
            <person name="Wang J."/>
            <person name="Lang Y."/>
            <person name="Liu T."/>
            <person name="Li B."/>
            <person name="Bai Z."/>
            <person name="Luis Goicoechea J."/>
            <person name="Liang C."/>
            <person name="Chen C."/>
            <person name="Zhang W."/>
            <person name="Sun S."/>
            <person name="Liao Y."/>
            <person name="Zhang X."/>
            <person name="Yang L."/>
            <person name="Song C."/>
            <person name="Wang M."/>
            <person name="Shi J."/>
            <person name="Liu G."/>
            <person name="Liu J."/>
            <person name="Zhou H."/>
            <person name="Zhou W."/>
            <person name="Yu Q."/>
            <person name="An N."/>
            <person name="Chen Y."/>
            <person name="Cai Q."/>
            <person name="Wang B."/>
            <person name="Liu B."/>
            <person name="Min J."/>
            <person name="Huang Y."/>
            <person name="Wu H."/>
            <person name="Li Z."/>
            <person name="Zhang Y."/>
            <person name="Yin Y."/>
            <person name="Song W."/>
            <person name="Jiang J."/>
            <person name="Jackson S.A."/>
            <person name="Wing R.A."/>
            <person name="Wang J."/>
            <person name="Chen M."/>
        </authorList>
    </citation>
    <scope>NUCLEOTIDE SEQUENCE [LARGE SCALE GENOMIC DNA]</scope>
    <source>
        <strain evidence="2">cv. IRGC 101232</strain>
    </source>
</reference>
<dbReference type="Gramene" id="OB05G16770.1">
    <property type="protein sequence ID" value="OB05G16770.1"/>
    <property type="gene ID" value="OB05G16770"/>
</dbReference>
<organism evidence="2">
    <name type="scientific">Oryza brachyantha</name>
    <name type="common">malo sina</name>
    <dbReference type="NCBI Taxonomy" id="4533"/>
    <lineage>
        <taxon>Eukaryota</taxon>
        <taxon>Viridiplantae</taxon>
        <taxon>Streptophyta</taxon>
        <taxon>Embryophyta</taxon>
        <taxon>Tracheophyta</taxon>
        <taxon>Spermatophyta</taxon>
        <taxon>Magnoliopsida</taxon>
        <taxon>Liliopsida</taxon>
        <taxon>Poales</taxon>
        <taxon>Poaceae</taxon>
        <taxon>BOP clade</taxon>
        <taxon>Oryzoideae</taxon>
        <taxon>Oryzeae</taxon>
        <taxon>Oryzinae</taxon>
        <taxon>Oryza</taxon>
    </lineage>
</organism>